<protein>
    <submittedName>
        <fullName evidence="2">Uncharacterized protein</fullName>
    </submittedName>
</protein>
<keyword evidence="3" id="KW-1185">Reference proteome</keyword>
<evidence type="ECO:0000313" key="3">
    <source>
        <dbReference type="Proteomes" id="UP000092462"/>
    </source>
</evidence>
<dbReference type="VEuPathDB" id="VectorBase:PPAI008770"/>
<name>A0A1B0EYZ9_PHLPP</name>
<dbReference type="EMBL" id="AJVK01067546">
    <property type="status" value="NOT_ANNOTATED_CDS"/>
    <property type="molecule type" value="Genomic_DNA"/>
</dbReference>
<evidence type="ECO:0000256" key="1">
    <source>
        <dbReference type="SAM" id="MobiDB-lite"/>
    </source>
</evidence>
<feature type="region of interest" description="Disordered" evidence="1">
    <location>
        <begin position="84"/>
        <end position="107"/>
    </location>
</feature>
<dbReference type="Proteomes" id="UP000092462">
    <property type="component" value="Unassembled WGS sequence"/>
</dbReference>
<feature type="compositionally biased region" description="Polar residues" evidence="1">
    <location>
        <begin position="84"/>
        <end position="103"/>
    </location>
</feature>
<dbReference type="AlphaFoldDB" id="A0A1B0EYZ9"/>
<proteinExistence type="predicted"/>
<evidence type="ECO:0000313" key="2">
    <source>
        <dbReference type="EnsemblMetazoa" id="PPAI008770-PA"/>
    </source>
</evidence>
<organism evidence="2 3">
    <name type="scientific">Phlebotomus papatasi</name>
    <name type="common">Sandfly</name>
    <dbReference type="NCBI Taxonomy" id="29031"/>
    <lineage>
        <taxon>Eukaryota</taxon>
        <taxon>Metazoa</taxon>
        <taxon>Ecdysozoa</taxon>
        <taxon>Arthropoda</taxon>
        <taxon>Hexapoda</taxon>
        <taxon>Insecta</taxon>
        <taxon>Pterygota</taxon>
        <taxon>Neoptera</taxon>
        <taxon>Endopterygota</taxon>
        <taxon>Diptera</taxon>
        <taxon>Nematocera</taxon>
        <taxon>Psychodoidea</taxon>
        <taxon>Psychodidae</taxon>
        <taxon>Phlebotomus</taxon>
        <taxon>Phlebotomus</taxon>
    </lineage>
</organism>
<reference evidence="2" key="1">
    <citation type="submission" date="2022-08" db="UniProtKB">
        <authorList>
            <consortium name="EnsemblMetazoa"/>
        </authorList>
    </citation>
    <scope>IDENTIFICATION</scope>
    <source>
        <strain evidence="2">Israel</strain>
    </source>
</reference>
<dbReference type="EnsemblMetazoa" id="PPAI008770-RA">
    <property type="protein sequence ID" value="PPAI008770-PA"/>
    <property type="gene ID" value="PPAI008770"/>
</dbReference>
<accession>A0A1B0EYZ9</accession>
<sequence length="121" mass="13230">MGFGLARKITAIVRIAFQAVDARPNVTPNSVPAIWLSGSVIRISVKCAELINLNSTRSRAKMSQFSVDCVEYLLLPSDQTHTTADMSWSTSFEPSHSNWSGRPSATPGKVIDQTLSIQSDY</sequence>